<comment type="caution">
    <text evidence="2">The sequence shown here is derived from an EMBL/GenBank/DDBJ whole genome shotgun (WGS) entry which is preliminary data.</text>
</comment>
<feature type="compositionally biased region" description="Low complexity" evidence="1">
    <location>
        <begin position="84"/>
        <end position="98"/>
    </location>
</feature>
<evidence type="ECO:0000256" key="1">
    <source>
        <dbReference type="SAM" id="MobiDB-lite"/>
    </source>
</evidence>
<feature type="region of interest" description="Disordered" evidence="1">
    <location>
        <begin position="82"/>
        <end position="130"/>
    </location>
</feature>
<evidence type="ECO:0000313" key="3">
    <source>
        <dbReference type="Proteomes" id="UP001153269"/>
    </source>
</evidence>
<protein>
    <submittedName>
        <fullName evidence="2">Uncharacterized protein</fullName>
    </submittedName>
</protein>
<reference evidence="2" key="1">
    <citation type="submission" date="2020-03" db="EMBL/GenBank/DDBJ databases">
        <authorList>
            <person name="Weist P."/>
        </authorList>
    </citation>
    <scope>NUCLEOTIDE SEQUENCE</scope>
</reference>
<gene>
    <name evidence="2" type="ORF">PLEPLA_LOCUS39577</name>
</gene>
<dbReference type="EMBL" id="CADEAL010004104">
    <property type="protein sequence ID" value="CAB1451850.1"/>
    <property type="molecule type" value="Genomic_DNA"/>
</dbReference>
<organism evidence="2 3">
    <name type="scientific">Pleuronectes platessa</name>
    <name type="common">European plaice</name>
    <dbReference type="NCBI Taxonomy" id="8262"/>
    <lineage>
        <taxon>Eukaryota</taxon>
        <taxon>Metazoa</taxon>
        <taxon>Chordata</taxon>
        <taxon>Craniata</taxon>
        <taxon>Vertebrata</taxon>
        <taxon>Euteleostomi</taxon>
        <taxon>Actinopterygii</taxon>
        <taxon>Neopterygii</taxon>
        <taxon>Teleostei</taxon>
        <taxon>Neoteleostei</taxon>
        <taxon>Acanthomorphata</taxon>
        <taxon>Carangaria</taxon>
        <taxon>Pleuronectiformes</taxon>
        <taxon>Pleuronectoidei</taxon>
        <taxon>Pleuronectidae</taxon>
        <taxon>Pleuronectes</taxon>
    </lineage>
</organism>
<dbReference type="Proteomes" id="UP001153269">
    <property type="component" value="Unassembled WGS sequence"/>
</dbReference>
<keyword evidence="3" id="KW-1185">Reference proteome</keyword>
<dbReference type="AlphaFoldDB" id="A0A9N7VLE7"/>
<proteinExistence type="predicted"/>
<sequence length="130" mass="14173">MEPDVTVILHRRGGLKASGRAGRFASGRVTAGSWSARVRGQRSAQCVCCGGRRPVIQTEQLRAFKVRAAELLWPCSFLTPHGWPPGARRPPGARGPPGARRPPVRAGGWRRSQVAVEDKVTRHRIAHGSR</sequence>
<evidence type="ECO:0000313" key="2">
    <source>
        <dbReference type="EMBL" id="CAB1451850.1"/>
    </source>
</evidence>
<feature type="compositionally biased region" description="Basic residues" evidence="1">
    <location>
        <begin position="121"/>
        <end position="130"/>
    </location>
</feature>
<accession>A0A9N7VLE7</accession>
<name>A0A9N7VLE7_PLEPL</name>